<comment type="subcellular location">
    <subcellularLocation>
        <location evidence="1">Membrane</location>
        <topology evidence="1">Multi-pass membrane protein</topology>
    </subcellularLocation>
</comment>
<dbReference type="InterPro" id="IPR040236">
    <property type="entry name" value="TMEM198"/>
</dbReference>
<feature type="transmembrane region" description="Helical" evidence="6">
    <location>
        <begin position="32"/>
        <end position="52"/>
    </location>
</feature>
<proteinExistence type="predicted"/>
<dbReference type="RefSeq" id="WP_148898102.1">
    <property type="nucleotide sequence ID" value="NZ_VNHY01000001.1"/>
</dbReference>
<keyword evidence="2 6" id="KW-0812">Transmembrane</keyword>
<evidence type="ECO:0000256" key="2">
    <source>
        <dbReference type="ARBA" id="ARBA00022692"/>
    </source>
</evidence>
<dbReference type="InterPro" id="IPR025256">
    <property type="entry name" value="TM7S3/TM198-like_dom"/>
</dbReference>
<evidence type="ECO:0000259" key="7">
    <source>
        <dbReference type="Pfam" id="PF13886"/>
    </source>
</evidence>
<dbReference type="PANTHER" id="PTHR31247:SF5">
    <property type="entry name" value="DUF4203 DOMAIN-CONTAINING PROTEIN"/>
    <property type="match status" value="1"/>
</dbReference>
<feature type="transmembrane region" description="Helical" evidence="6">
    <location>
        <begin position="58"/>
        <end position="76"/>
    </location>
</feature>
<feature type="transmembrane region" description="Helical" evidence="6">
    <location>
        <begin position="6"/>
        <end position="25"/>
    </location>
</feature>
<evidence type="ECO:0000313" key="8">
    <source>
        <dbReference type="EMBL" id="TYP95433.1"/>
    </source>
</evidence>
<name>A0A5D3YQZ9_9BACT</name>
<feature type="transmembrane region" description="Helical" evidence="6">
    <location>
        <begin position="169"/>
        <end position="189"/>
    </location>
</feature>
<keyword evidence="4 6" id="KW-0472">Membrane</keyword>
<feature type="domain" description="TM7S3/TM198-like" evidence="7">
    <location>
        <begin position="14"/>
        <end position="189"/>
    </location>
</feature>
<dbReference type="Pfam" id="PF13886">
    <property type="entry name" value="TM7S3_TM198"/>
    <property type="match status" value="1"/>
</dbReference>
<gene>
    <name evidence="8" type="ORF">LX73_0737</name>
</gene>
<evidence type="ECO:0000256" key="4">
    <source>
        <dbReference type="ARBA" id="ARBA00023136"/>
    </source>
</evidence>
<protein>
    <recommendedName>
        <fullName evidence="7">TM7S3/TM198-like domain-containing protein</fullName>
    </recommendedName>
</protein>
<sequence length="214" mass="22565">MDLNQDIVNLIIGLSILVGALQCFFGYRIFKFILGLTGFLIGGVLAGAMGYSFAQEKAFALLAGLAGGFIGATLMVMLYYVGIFLIGALLGGFLGTVLYAVAESNPEPAVLLILAVITGVIALISQKLMIIVSTGFGGAWLVVIGIASLTTEIVDLSNFDQIFSSGGSYLYAIILCWLTLGIVGVIVQYRSEPKKKPQPSFAPNSEEAAGPYLH</sequence>
<dbReference type="EMBL" id="VNHY01000001">
    <property type="protein sequence ID" value="TYP95433.1"/>
    <property type="molecule type" value="Genomic_DNA"/>
</dbReference>
<evidence type="ECO:0000256" key="1">
    <source>
        <dbReference type="ARBA" id="ARBA00004141"/>
    </source>
</evidence>
<comment type="caution">
    <text evidence="8">The sequence shown here is derived from an EMBL/GenBank/DDBJ whole genome shotgun (WGS) entry which is preliminary data.</text>
</comment>
<evidence type="ECO:0000256" key="6">
    <source>
        <dbReference type="SAM" id="Phobius"/>
    </source>
</evidence>
<dbReference type="PANTHER" id="PTHR31247">
    <property type="entry name" value="TRANSMEMBRANE PROTEIN 198 FAMILY MEMBER"/>
    <property type="match status" value="1"/>
</dbReference>
<evidence type="ECO:0000313" key="9">
    <source>
        <dbReference type="Proteomes" id="UP000324595"/>
    </source>
</evidence>
<accession>A0A5D3YQZ9</accession>
<keyword evidence="3 6" id="KW-1133">Transmembrane helix</keyword>
<dbReference type="AlphaFoldDB" id="A0A5D3YQZ9"/>
<dbReference type="GO" id="GO:0005886">
    <property type="term" value="C:plasma membrane"/>
    <property type="evidence" value="ECO:0007669"/>
    <property type="project" value="TreeGrafter"/>
</dbReference>
<feature type="transmembrane region" description="Helical" evidence="6">
    <location>
        <begin position="83"/>
        <end position="102"/>
    </location>
</feature>
<feature type="transmembrane region" description="Helical" evidence="6">
    <location>
        <begin position="131"/>
        <end position="149"/>
    </location>
</feature>
<evidence type="ECO:0000256" key="5">
    <source>
        <dbReference type="SAM" id="MobiDB-lite"/>
    </source>
</evidence>
<feature type="region of interest" description="Disordered" evidence="5">
    <location>
        <begin position="194"/>
        <end position="214"/>
    </location>
</feature>
<organism evidence="8 9">
    <name type="scientific">Fodinibius salinus</name>
    <dbReference type="NCBI Taxonomy" id="860790"/>
    <lineage>
        <taxon>Bacteria</taxon>
        <taxon>Pseudomonadati</taxon>
        <taxon>Balneolota</taxon>
        <taxon>Balneolia</taxon>
        <taxon>Balneolales</taxon>
        <taxon>Balneolaceae</taxon>
        <taxon>Fodinibius</taxon>
    </lineage>
</organism>
<feature type="transmembrane region" description="Helical" evidence="6">
    <location>
        <begin position="108"/>
        <end position="124"/>
    </location>
</feature>
<evidence type="ECO:0000256" key="3">
    <source>
        <dbReference type="ARBA" id="ARBA00022989"/>
    </source>
</evidence>
<dbReference type="Proteomes" id="UP000324595">
    <property type="component" value="Unassembled WGS sequence"/>
</dbReference>
<keyword evidence="9" id="KW-1185">Reference proteome</keyword>
<dbReference type="OrthoDB" id="9949398at2"/>
<reference evidence="8 9" key="1">
    <citation type="submission" date="2019-07" db="EMBL/GenBank/DDBJ databases">
        <title>Genomic Encyclopedia of Archaeal and Bacterial Type Strains, Phase II (KMG-II): from individual species to whole genera.</title>
        <authorList>
            <person name="Goeker M."/>
        </authorList>
    </citation>
    <scope>NUCLEOTIDE SEQUENCE [LARGE SCALE GENOMIC DNA]</scope>
    <source>
        <strain evidence="8 9">DSM 21935</strain>
    </source>
</reference>